<dbReference type="AlphaFoldDB" id="A0A9X2FC36"/>
<gene>
    <name evidence="2" type="ORF">NG895_06715</name>
</gene>
<feature type="compositionally biased region" description="Polar residues" evidence="1">
    <location>
        <begin position="63"/>
        <end position="76"/>
    </location>
</feature>
<dbReference type="EMBL" id="JAMXLR010000024">
    <property type="protein sequence ID" value="MCO6043594.1"/>
    <property type="molecule type" value="Genomic_DNA"/>
</dbReference>
<accession>A0A9X2FC36</accession>
<feature type="region of interest" description="Disordered" evidence="1">
    <location>
        <begin position="55"/>
        <end position="76"/>
    </location>
</feature>
<dbReference type="Proteomes" id="UP001155241">
    <property type="component" value="Unassembled WGS sequence"/>
</dbReference>
<keyword evidence="3" id="KW-1185">Reference proteome</keyword>
<comment type="caution">
    <text evidence="2">The sequence shown here is derived from an EMBL/GenBank/DDBJ whole genome shotgun (WGS) entry which is preliminary data.</text>
</comment>
<reference evidence="2" key="1">
    <citation type="submission" date="2022-06" db="EMBL/GenBank/DDBJ databases">
        <title>Aeoliella straminimaris, a novel planctomycete from sediments.</title>
        <authorList>
            <person name="Vitorino I.R."/>
            <person name="Lage O.M."/>
        </authorList>
    </citation>
    <scope>NUCLEOTIDE SEQUENCE</scope>
    <source>
        <strain evidence="2">ICT_H6.2</strain>
    </source>
</reference>
<protein>
    <submittedName>
        <fullName evidence="2">Uncharacterized protein</fullName>
    </submittedName>
</protein>
<organism evidence="2 3">
    <name type="scientific">Aeoliella straminimaris</name>
    <dbReference type="NCBI Taxonomy" id="2954799"/>
    <lineage>
        <taxon>Bacteria</taxon>
        <taxon>Pseudomonadati</taxon>
        <taxon>Planctomycetota</taxon>
        <taxon>Planctomycetia</taxon>
        <taxon>Pirellulales</taxon>
        <taxon>Lacipirellulaceae</taxon>
        <taxon>Aeoliella</taxon>
    </lineage>
</organism>
<sequence length="76" mass="8273">MAPMHTPAPTRDSALAGTMTIDAYARQHQLTPREVRQQMGSGLLQFVQIRGQIRVQLKPESPGNETASPDSSPSTE</sequence>
<evidence type="ECO:0000313" key="3">
    <source>
        <dbReference type="Proteomes" id="UP001155241"/>
    </source>
</evidence>
<dbReference type="RefSeq" id="WP_252851697.1">
    <property type="nucleotide sequence ID" value="NZ_JAMXLR010000024.1"/>
</dbReference>
<proteinExistence type="predicted"/>
<evidence type="ECO:0000313" key="2">
    <source>
        <dbReference type="EMBL" id="MCO6043594.1"/>
    </source>
</evidence>
<name>A0A9X2FC36_9BACT</name>
<evidence type="ECO:0000256" key="1">
    <source>
        <dbReference type="SAM" id="MobiDB-lite"/>
    </source>
</evidence>